<sequence>MAIFNAMETYPGKTAYDQAREGERQGEVEILVATDSPDDGRRIVLAITAHHECRTNWECATRIWPDSSNTYSATRCFEWTEPREWDTADEVECPTTTEIDRTRAATVDLPEDAEVRLTAALQAENAAASVRALTDLPGLEVRTEGTRVYVASGGITGYWTGRMATDRMLGWKVDGEVGIKRLSADAQEEPVSCGWEDARARAEE</sequence>
<dbReference type="Proteomes" id="UP000033772">
    <property type="component" value="Unassembled WGS sequence"/>
</dbReference>
<dbReference type="AlphaFoldDB" id="A0A1J4MWS2"/>
<name>A0A1J4MWS2_9ACTN</name>
<dbReference type="RefSeq" id="WP_045550509.1">
    <property type="nucleotide sequence ID" value="NZ_JZDQ02000057.1"/>
</dbReference>
<organism evidence="1 2">
    <name type="scientific">Nocardioides luteus</name>
    <dbReference type="NCBI Taxonomy" id="1844"/>
    <lineage>
        <taxon>Bacteria</taxon>
        <taxon>Bacillati</taxon>
        <taxon>Actinomycetota</taxon>
        <taxon>Actinomycetes</taxon>
        <taxon>Propionibacteriales</taxon>
        <taxon>Nocardioidaceae</taxon>
        <taxon>Nocardioides</taxon>
    </lineage>
</organism>
<dbReference type="OrthoDB" id="3774540at2"/>
<comment type="caution">
    <text evidence="1">The sequence shown here is derived from an EMBL/GenBank/DDBJ whole genome shotgun (WGS) entry which is preliminary data.</text>
</comment>
<protein>
    <submittedName>
        <fullName evidence="1">Uncharacterized protein</fullName>
    </submittedName>
</protein>
<gene>
    <name evidence="1" type="ORF">UG56_026510</name>
</gene>
<reference evidence="1" key="1">
    <citation type="submission" date="2016-10" db="EMBL/GenBank/DDBJ databases">
        <title>Draft Genome Sequence of Nocardioides luteus Strain BAFB, an Alkane-Degrading Bacterium Isolated from JP-7 Polluted Soil.</title>
        <authorList>
            <person name="Brown L."/>
            <person name="Ruiz O.N."/>
            <person name="Gunasekera T."/>
        </authorList>
    </citation>
    <scope>NUCLEOTIDE SEQUENCE [LARGE SCALE GENOMIC DNA]</scope>
    <source>
        <strain evidence="1">BAFB</strain>
    </source>
</reference>
<proteinExistence type="predicted"/>
<dbReference type="STRING" id="1844.UG56_026510"/>
<evidence type="ECO:0000313" key="2">
    <source>
        <dbReference type="Proteomes" id="UP000033772"/>
    </source>
</evidence>
<accession>A0A1J4MWS2</accession>
<dbReference type="EMBL" id="JZDQ02000057">
    <property type="protein sequence ID" value="OIJ23731.1"/>
    <property type="molecule type" value="Genomic_DNA"/>
</dbReference>
<evidence type="ECO:0000313" key="1">
    <source>
        <dbReference type="EMBL" id="OIJ23731.1"/>
    </source>
</evidence>
<keyword evidence="2" id="KW-1185">Reference proteome</keyword>